<dbReference type="SUPFAM" id="SSF160443">
    <property type="entry name" value="SMR domain-like"/>
    <property type="match status" value="1"/>
</dbReference>
<evidence type="ECO:0000313" key="3">
    <source>
        <dbReference type="Proteomes" id="UP000188604"/>
    </source>
</evidence>
<keyword evidence="3" id="KW-1185">Reference proteome</keyword>
<dbReference type="Pfam" id="PF01713">
    <property type="entry name" value="Smr"/>
    <property type="match status" value="1"/>
</dbReference>
<evidence type="ECO:0000313" key="2">
    <source>
        <dbReference type="EMBL" id="AQS87143.1"/>
    </source>
</evidence>
<dbReference type="Proteomes" id="UP000188604">
    <property type="component" value="Chromosome"/>
</dbReference>
<dbReference type="InterPro" id="IPR002625">
    <property type="entry name" value="Smr_dom"/>
</dbReference>
<dbReference type="STRING" id="320497.A0U93_03445"/>
<dbReference type="EMBL" id="CP014691">
    <property type="protein sequence ID" value="AQS87143.1"/>
    <property type="molecule type" value="Genomic_DNA"/>
</dbReference>
<sequence>MARRELEKEEAALWATFARDIQPLKSRRARRAAKKPEASTAVVPSSEASPSLPPLTIKVIPARVVAATRPAAHPTIEIGARQPGLDDTSWRALSTGRMSPQRRLDLHGHFAQDAFERLHTFLLRSSAQGLRCVEVVTGLGSGRDGGVIRRELPHWLARGDLRPLVLAVVHTHARNKGAVRILLRRRSR</sequence>
<dbReference type="AlphaFoldDB" id="A0A1U9KMX9"/>
<evidence type="ECO:0000256" key="1">
    <source>
        <dbReference type="SAM" id="MobiDB-lite"/>
    </source>
</evidence>
<dbReference type="RefSeq" id="WP_077806117.1">
    <property type="nucleotide sequence ID" value="NZ_BJXS01000008.1"/>
</dbReference>
<gene>
    <name evidence="2" type="ORF">A0U93_03445</name>
</gene>
<dbReference type="InterPro" id="IPR036063">
    <property type="entry name" value="Smr_dom_sf"/>
</dbReference>
<feature type="compositionally biased region" description="Low complexity" evidence="1">
    <location>
        <begin position="38"/>
        <end position="49"/>
    </location>
</feature>
<organism evidence="2 3">
    <name type="scientific">Neoasaia chiangmaiensis</name>
    <dbReference type="NCBI Taxonomy" id="320497"/>
    <lineage>
        <taxon>Bacteria</taxon>
        <taxon>Pseudomonadati</taxon>
        <taxon>Pseudomonadota</taxon>
        <taxon>Alphaproteobacteria</taxon>
        <taxon>Acetobacterales</taxon>
        <taxon>Acetobacteraceae</taxon>
        <taxon>Neoasaia</taxon>
    </lineage>
</organism>
<dbReference type="PROSITE" id="PS50828">
    <property type="entry name" value="SMR"/>
    <property type="match status" value="1"/>
</dbReference>
<dbReference type="PANTHER" id="PTHR35562:SF2">
    <property type="entry name" value="DNA ENDONUCLEASE SMRA-RELATED"/>
    <property type="match status" value="1"/>
</dbReference>
<protein>
    <submittedName>
        <fullName evidence="2">Uncharacterized protein</fullName>
    </submittedName>
</protein>
<proteinExistence type="predicted"/>
<name>A0A1U9KMX9_9PROT</name>
<feature type="region of interest" description="Disordered" evidence="1">
    <location>
        <begin position="25"/>
        <end position="49"/>
    </location>
</feature>
<accession>A0A1U9KMX9</accession>
<dbReference type="PANTHER" id="PTHR35562">
    <property type="entry name" value="DNA ENDONUCLEASE SMRA-RELATED"/>
    <property type="match status" value="1"/>
</dbReference>
<reference evidence="2 3" key="1">
    <citation type="submission" date="2016-03" db="EMBL/GenBank/DDBJ databases">
        <title>Acetic acid bacteria sequencing.</title>
        <authorList>
            <person name="Brandt J."/>
            <person name="Jakob F."/>
            <person name="Vogel R.F."/>
        </authorList>
    </citation>
    <scope>NUCLEOTIDE SEQUENCE [LARGE SCALE GENOMIC DNA]</scope>
    <source>
        <strain evidence="2 3">NBRC 101099</strain>
    </source>
</reference>
<dbReference type="OrthoDB" id="7165597at2"/>
<dbReference type="KEGG" id="nch:A0U93_03445"/>
<dbReference type="Gene3D" id="3.30.1370.110">
    <property type="match status" value="1"/>
</dbReference>